<keyword evidence="3 8" id="KW-0479">Metal-binding</keyword>
<evidence type="ECO:0000256" key="8">
    <source>
        <dbReference type="PIRSR" id="PIRSR601577-2"/>
    </source>
</evidence>
<dbReference type="FunFam" id="3.90.132.10:FF:000001">
    <property type="entry name" value="leishmanolysin-like peptidase isoform X2"/>
    <property type="match status" value="1"/>
</dbReference>
<dbReference type="Gene3D" id="3.90.132.10">
    <property type="entry name" value="Leishmanolysin , domain 2"/>
    <property type="match status" value="1"/>
</dbReference>
<dbReference type="GO" id="GO:0046872">
    <property type="term" value="F:metal ion binding"/>
    <property type="evidence" value="ECO:0007669"/>
    <property type="project" value="UniProtKB-KW"/>
</dbReference>
<evidence type="ECO:0000256" key="11">
    <source>
        <dbReference type="SAM" id="SignalP"/>
    </source>
</evidence>
<proteinExistence type="inferred from homology"/>
<keyword evidence="10" id="KW-0812">Transmembrane</keyword>
<evidence type="ECO:0000256" key="4">
    <source>
        <dbReference type="ARBA" id="ARBA00022801"/>
    </source>
</evidence>
<name>A0AAE0GEE5_9CHLO</name>
<dbReference type="GO" id="GO:0006508">
    <property type="term" value="P:proteolysis"/>
    <property type="evidence" value="ECO:0007669"/>
    <property type="project" value="UniProtKB-KW"/>
</dbReference>
<evidence type="ECO:0008006" key="14">
    <source>
        <dbReference type="Google" id="ProtNLM"/>
    </source>
</evidence>
<evidence type="ECO:0000256" key="5">
    <source>
        <dbReference type="ARBA" id="ARBA00022833"/>
    </source>
</evidence>
<comment type="caution">
    <text evidence="12">The sequence shown here is derived from an EMBL/GenBank/DDBJ whole genome shotgun (WGS) entry which is preliminary data.</text>
</comment>
<dbReference type="Gene3D" id="3.10.170.20">
    <property type="match status" value="1"/>
</dbReference>
<keyword evidence="13" id="KW-1185">Reference proteome</keyword>
<feature type="signal peptide" evidence="11">
    <location>
        <begin position="1"/>
        <end position="17"/>
    </location>
</feature>
<feature type="region of interest" description="Disordered" evidence="9">
    <location>
        <begin position="59"/>
        <end position="83"/>
    </location>
</feature>
<feature type="binding site" evidence="8">
    <location>
        <position position="317"/>
    </location>
    <ligand>
        <name>Zn(2+)</name>
        <dbReference type="ChEBI" id="CHEBI:29105"/>
        <note>catalytic</note>
    </ligand>
</feature>
<evidence type="ECO:0000256" key="2">
    <source>
        <dbReference type="ARBA" id="ARBA00022670"/>
    </source>
</evidence>
<keyword evidence="10" id="KW-1133">Transmembrane helix</keyword>
<organism evidence="12 13">
    <name type="scientific">Cymbomonas tetramitiformis</name>
    <dbReference type="NCBI Taxonomy" id="36881"/>
    <lineage>
        <taxon>Eukaryota</taxon>
        <taxon>Viridiplantae</taxon>
        <taxon>Chlorophyta</taxon>
        <taxon>Pyramimonadophyceae</taxon>
        <taxon>Pyramimonadales</taxon>
        <taxon>Pyramimonadaceae</taxon>
        <taxon>Cymbomonas</taxon>
    </lineage>
</organism>
<evidence type="ECO:0000313" key="13">
    <source>
        <dbReference type="Proteomes" id="UP001190700"/>
    </source>
</evidence>
<reference evidence="12 13" key="1">
    <citation type="journal article" date="2015" name="Genome Biol. Evol.">
        <title>Comparative Genomics of a Bacterivorous Green Alga Reveals Evolutionary Causalities and Consequences of Phago-Mixotrophic Mode of Nutrition.</title>
        <authorList>
            <person name="Burns J.A."/>
            <person name="Paasch A."/>
            <person name="Narechania A."/>
            <person name="Kim E."/>
        </authorList>
    </citation>
    <scope>NUCLEOTIDE SEQUENCE [LARGE SCALE GENOMIC DNA]</scope>
    <source>
        <strain evidence="12 13">PLY_AMNH</strain>
    </source>
</reference>
<evidence type="ECO:0000313" key="12">
    <source>
        <dbReference type="EMBL" id="KAK3275901.1"/>
    </source>
</evidence>
<sequence length="922" mass="97711">MRLGFGLAATFLLATQGAELERKTEVATSSFTGVELPLHGPTEHAPEDWDAYWTEHLSHHHPQMHGQPHSHDHSNQTGHHQVRAQHYCPHEVYTRPMIQSQQAARRSVPLEAHRHANAVGPPRERRLTDVDPTSIRIQVEYSISDLDNDKQTYVMEKLVPDATAALKRVVQVISPPTGNLFLARSCGNYYDLNGEIVCNTVREPGTCGSFEGAATLDEDYFGDYQTCTCFQGSQSSADCDCTTHTGGAGVPLADAVLYVTAAVTAACCTDCTTVAVGGYCYQETDTNRPVALFANICPDMLSTANSSHGTNLDTFVHELIHGLAMSSDLYGYFQDSSGNLIGSENVMVDDHIVTTRVREAMASQYSCSSTTGAPLENEGGTGTAGSHWEKRVMLDELMVGSTSGDRAVLSDITLAFLQDSGWYATPYAVSAHLAWGYHEGCSILEAPCVDQAPVNEYFCFGSVGTLGCSFDYSSVGFCAEDPLTDSCNYQYGFRDYACDDPSHATAQRTDIYGHYFGTDGRCIPDGHETWQRTDGYYWDGNFGCYQVSCGYSASEPFLQITFQGTTLTCGEGEFLSASDFSADYVAGKIGPCPNPAEICTNVGCPNGCGLNGVCYNGACDCFLGSVGEDCSAPACSDTGDNSCGGNNECYPASGTCSTSSPPPSPPPSPPSPPPPSPPLPPPPSPHHRLLHPPRHLLLHPATLAASPISSTTTLTSALPISTSTVPSCTPVGSEVVQTTLAMPDESVEGFGTSQQSAFVAAVASSLDISTTRVTMASFENANVRRRQLLQAGGLSVTFEVQESSLSAAKQTADYLTSLISEGTLSAELLATGQFQTGIVEIIVSPYVAGVNTLAPTSATSAGQSAADDSTSSSADTDIVLIAVISASLAASLAAALGFLVYRRRNAVVTAVTTPEDENKDGI</sequence>
<dbReference type="AlphaFoldDB" id="A0AAE0GEE5"/>
<comment type="similarity">
    <text evidence="1">Belongs to the peptidase M8 family.</text>
</comment>
<dbReference type="PANTHER" id="PTHR10942:SF0">
    <property type="entry name" value="LEISHMANOLYSIN-LIKE PEPTIDASE"/>
    <property type="match status" value="1"/>
</dbReference>
<dbReference type="Proteomes" id="UP001190700">
    <property type="component" value="Unassembled WGS sequence"/>
</dbReference>
<feature type="chain" id="PRO_5041963727" description="Leishmanolysin" evidence="11">
    <location>
        <begin position="18"/>
        <end position="922"/>
    </location>
</feature>
<keyword evidence="10" id="KW-0472">Membrane</keyword>
<dbReference type="SUPFAM" id="SSF55486">
    <property type="entry name" value="Metalloproteases ('zincins'), catalytic domain"/>
    <property type="match status" value="1"/>
</dbReference>
<dbReference type="GO" id="GO:0004222">
    <property type="term" value="F:metalloendopeptidase activity"/>
    <property type="evidence" value="ECO:0007669"/>
    <property type="project" value="InterPro"/>
</dbReference>
<feature type="region of interest" description="Disordered" evidence="9">
    <location>
        <begin position="654"/>
        <end position="691"/>
    </location>
</feature>
<comment type="cofactor">
    <cofactor evidence="8">
        <name>Zn(2+)</name>
        <dbReference type="ChEBI" id="CHEBI:29105"/>
    </cofactor>
    <text evidence="8">Binds 1 zinc ion per subunit.</text>
</comment>
<evidence type="ECO:0000256" key="9">
    <source>
        <dbReference type="SAM" id="MobiDB-lite"/>
    </source>
</evidence>
<feature type="binding site" evidence="8">
    <location>
        <position position="321"/>
    </location>
    <ligand>
        <name>Zn(2+)</name>
        <dbReference type="ChEBI" id="CHEBI:29105"/>
        <note>catalytic</note>
    </ligand>
</feature>
<dbReference type="Pfam" id="PF01457">
    <property type="entry name" value="Peptidase_M8"/>
    <property type="match status" value="2"/>
</dbReference>
<evidence type="ECO:0000256" key="3">
    <source>
        <dbReference type="ARBA" id="ARBA00022723"/>
    </source>
</evidence>
<evidence type="ECO:0000256" key="7">
    <source>
        <dbReference type="PIRSR" id="PIRSR601577-1"/>
    </source>
</evidence>
<evidence type="ECO:0000256" key="1">
    <source>
        <dbReference type="ARBA" id="ARBA00005860"/>
    </source>
</evidence>
<keyword evidence="5 8" id="KW-0862">Zinc</keyword>
<dbReference type="GO" id="GO:0005737">
    <property type="term" value="C:cytoplasm"/>
    <property type="evidence" value="ECO:0007669"/>
    <property type="project" value="TreeGrafter"/>
</dbReference>
<dbReference type="EMBL" id="LGRX02006940">
    <property type="protein sequence ID" value="KAK3275901.1"/>
    <property type="molecule type" value="Genomic_DNA"/>
</dbReference>
<dbReference type="GO" id="GO:0016020">
    <property type="term" value="C:membrane"/>
    <property type="evidence" value="ECO:0007669"/>
    <property type="project" value="InterPro"/>
</dbReference>
<accession>A0AAE0GEE5</accession>
<gene>
    <name evidence="12" type="ORF">CYMTET_15994</name>
</gene>
<dbReference type="PRINTS" id="PR00782">
    <property type="entry name" value="LSHMANOLYSIN"/>
</dbReference>
<keyword evidence="4" id="KW-0378">Hydrolase</keyword>
<keyword evidence="11" id="KW-0732">Signal</keyword>
<dbReference type="PANTHER" id="PTHR10942">
    <property type="entry name" value="LEISHMANOLYSIN-LIKE PEPTIDASE"/>
    <property type="match status" value="1"/>
</dbReference>
<feature type="compositionally biased region" description="Pro residues" evidence="9">
    <location>
        <begin position="660"/>
        <end position="684"/>
    </location>
</feature>
<evidence type="ECO:0000256" key="10">
    <source>
        <dbReference type="SAM" id="Phobius"/>
    </source>
</evidence>
<dbReference type="GO" id="GO:0007155">
    <property type="term" value="P:cell adhesion"/>
    <property type="evidence" value="ECO:0007669"/>
    <property type="project" value="InterPro"/>
</dbReference>
<keyword evidence="2" id="KW-0645">Protease</keyword>
<keyword evidence="6 8" id="KW-0482">Metalloprotease</keyword>
<evidence type="ECO:0000256" key="6">
    <source>
        <dbReference type="ARBA" id="ARBA00023049"/>
    </source>
</evidence>
<feature type="active site" evidence="7">
    <location>
        <position position="318"/>
    </location>
</feature>
<protein>
    <recommendedName>
        <fullName evidence="14">Leishmanolysin</fullName>
    </recommendedName>
</protein>
<feature type="transmembrane region" description="Helical" evidence="10">
    <location>
        <begin position="878"/>
        <end position="901"/>
    </location>
</feature>
<dbReference type="InterPro" id="IPR001577">
    <property type="entry name" value="Peptidase_M8"/>
</dbReference>
<feature type="binding site" evidence="8">
    <location>
        <position position="387"/>
    </location>
    <ligand>
        <name>Zn(2+)</name>
        <dbReference type="ChEBI" id="CHEBI:29105"/>
        <note>catalytic</note>
    </ligand>
</feature>